<dbReference type="EMBL" id="CANUEZ050000226">
    <property type="protein sequence ID" value="CAM0512646.1"/>
    <property type="molecule type" value="Genomic_DNA"/>
</dbReference>
<feature type="chain" id="PRO_5044884607" evidence="1">
    <location>
        <begin position="22"/>
        <end position="141"/>
    </location>
</feature>
<reference evidence="2 3" key="1">
    <citation type="submission" date="2024-08" db="EMBL/GenBank/DDBJ databases">
        <authorList>
            <person name="Paterson S."/>
        </authorList>
    </citation>
    <scope>NUCLEOTIDE SEQUENCE [LARGE SCALE GENOMIC DNA]</scope>
</reference>
<keyword evidence="1" id="KW-0732">Signal</keyword>
<proteinExistence type="predicted"/>
<evidence type="ECO:0000256" key="1">
    <source>
        <dbReference type="SAM" id="SignalP"/>
    </source>
</evidence>
<dbReference type="AlphaFoldDB" id="A0ABC9HI45"/>
<accession>A0ABC9HI45</accession>
<evidence type="ECO:0000313" key="3">
    <source>
        <dbReference type="Proteomes" id="UP001189180"/>
    </source>
</evidence>
<dbReference type="Proteomes" id="UP001189180">
    <property type="component" value="Unassembled WGS sequence"/>
</dbReference>
<feature type="signal peptide" evidence="1">
    <location>
        <begin position="1"/>
        <end position="21"/>
    </location>
</feature>
<organism evidence="2 3">
    <name type="scientific">Fasciola hepatica</name>
    <name type="common">Liver fluke</name>
    <dbReference type="NCBI Taxonomy" id="6192"/>
    <lineage>
        <taxon>Eukaryota</taxon>
        <taxon>Metazoa</taxon>
        <taxon>Spiralia</taxon>
        <taxon>Lophotrochozoa</taxon>
        <taxon>Platyhelminthes</taxon>
        <taxon>Trematoda</taxon>
        <taxon>Digenea</taxon>
        <taxon>Plagiorchiida</taxon>
        <taxon>Echinostomata</taxon>
        <taxon>Echinostomatoidea</taxon>
        <taxon>Fasciolidae</taxon>
        <taxon>Fasciola</taxon>
    </lineage>
</organism>
<comment type="caution">
    <text evidence="2">The sequence shown here is derived from an EMBL/GenBank/DDBJ whole genome shotgun (WGS) entry which is preliminary data.</text>
</comment>
<protein>
    <submittedName>
        <fullName evidence="2">Uncharacterized protein</fullName>
    </submittedName>
</protein>
<keyword evidence="3" id="KW-1185">Reference proteome</keyword>
<name>A0ABC9HI45_FASHE</name>
<sequence>MLILQNLHLIVICLLWINVEGTGIKITLWELKLRLEGFIRSNGQHVMDFGNQLTNYDKQKCRELWNRFENATISLTAGISLYKAIQANSHIIRLLNLAKPQRIPTTMPRQMSIIREHMDRNLHEIQGLIAELRPKSPNVVD</sequence>
<evidence type="ECO:0000313" key="2">
    <source>
        <dbReference type="EMBL" id="CAM0512646.1"/>
    </source>
</evidence>
<gene>
    <name evidence="2" type="ORF">FHB240107_LOCUS10336</name>
</gene>